<dbReference type="EMBL" id="CP061379">
    <property type="protein sequence ID" value="QPF90570.1"/>
    <property type="molecule type" value="Genomic_DNA"/>
</dbReference>
<sequence length="376" mass="42719">MTSNLPTAPCQVAGRFGLLERRLRRYHPRFQRAVRALAARHPRLADLAASFPALLFALAVPRARLDPARAIACVIDGAALAEVAALADLPVWLRKLPPEAFVRPIPRLPDGELFRRQIANHLPRSPELAPTWLQLVADAAELAHEPMAAWVAREFLREPRPVATARLRLICLWAWFSSQPATLGHDLIDRPWTPDLRIDAARSATNDWRTVVALHANLGRLPIVDMWLRPGRMAGYEFMPLDSIAAIAAEAKAMRNCLRSYGYNLAHNRSRLWSMQRDGERVATLKIACRARDPLPNIVELKGAGNVEVSREVWWAARQWLHRHDLSQIDMRQYDWATAPLDRTSWLSLWRPYWLAKRSIPDWLPIAPSREALEAL</sequence>
<accession>A0A7S9GY54</accession>
<organism evidence="1 2">
    <name type="scientific">Bradyrhizobium commune</name>
    <dbReference type="NCBI Taxonomy" id="83627"/>
    <lineage>
        <taxon>Bacteria</taxon>
        <taxon>Pseudomonadati</taxon>
        <taxon>Pseudomonadota</taxon>
        <taxon>Alphaproteobacteria</taxon>
        <taxon>Hyphomicrobiales</taxon>
        <taxon>Nitrobacteraceae</taxon>
        <taxon>Bradyrhizobium</taxon>
    </lineage>
</organism>
<dbReference type="AlphaFoldDB" id="A0A7S9GY54"/>
<reference evidence="1 2" key="1">
    <citation type="submission" date="2020-09" db="EMBL/GenBank/DDBJ databases">
        <title>Complete genomes of bradyrhizobia occurring on native shrubby legumes in Australia.</title>
        <authorList>
            <person name="Lafay B."/>
        </authorList>
    </citation>
    <scope>NUCLEOTIDE SEQUENCE [LARGE SCALE GENOMIC DNA]</scope>
    <source>
        <strain evidence="1 2">BDV5040</strain>
    </source>
</reference>
<evidence type="ECO:0000313" key="2">
    <source>
        <dbReference type="Proteomes" id="UP000594621"/>
    </source>
</evidence>
<name>A0A7S9GY54_9BRAD</name>
<protein>
    <submittedName>
        <fullName evidence="1">Uncharacterized protein</fullName>
    </submittedName>
</protein>
<evidence type="ECO:0000313" key="1">
    <source>
        <dbReference type="EMBL" id="QPF90570.1"/>
    </source>
</evidence>
<dbReference type="KEGG" id="bcou:IC761_29355"/>
<dbReference type="RefSeq" id="WP_195800155.1">
    <property type="nucleotide sequence ID" value="NZ_CP061379.1"/>
</dbReference>
<proteinExistence type="predicted"/>
<gene>
    <name evidence="1" type="ORF">IC761_29355</name>
</gene>
<keyword evidence="2" id="KW-1185">Reference proteome</keyword>
<dbReference type="Proteomes" id="UP000594621">
    <property type="component" value="Chromosome"/>
</dbReference>